<name>A0A1S7Q5R6_9HYPH</name>
<reference evidence="1 2" key="1">
    <citation type="submission" date="2016-01" db="EMBL/GenBank/DDBJ databases">
        <authorList>
            <person name="Oliw E.H."/>
        </authorList>
    </citation>
    <scope>NUCLEOTIDE SEQUENCE [LARGE SCALE GENOMIC DNA]</scope>
    <source>
        <strain evidence="1 2">Zutra 3-1</strain>
    </source>
</reference>
<dbReference type="AlphaFoldDB" id="A0A1S7Q5R6"/>
<evidence type="ECO:0000313" key="1">
    <source>
        <dbReference type="EMBL" id="CUX31743.1"/>
    </source>
</evidence>
<dbReference type="Proteomes" id="UP000191987">
    <property type="component" value="Unassembled WGS sequence"/>
</dbReference>
<gene>
    <name evidence="1" type="ORF">AGR7C_Cc260079</name>
</gene>
<accession>A0A1S7Q5R6</accession>
<evidence type="ECO:0000313" key="2">
    <source>
        <dbReference type="Proteomes" id="UP000191987"/>
    </source>
</evidence>
<protein>
    <submittedName>
        <fullName evidence="1">Uncharacterized protein</fullName>
    </submittedName>
</protein>
<proteinExistence type="predicted"/>
<organism evidence="1 2">
    <name type="scientific">Agrobacterium deltaense Zutra 3/1</name>
    <dbReference type="NCBI Taxonomy" id="1183427"/>
    <lineage>
        <taxon>Bacteria</taxon>
        <taxon>Pseudomonadati</taxon>
        <taxon>Pseudomonadota</taxon>
        <taxon>Alphaproteobacteria</taxon>
        <taxon>Hyphomicrobiales</taxon>
        <taxon>Rhizobiaceae</taxon>
        <taxon>Rhizobium/Agrobacterium group</taxon>
        <taxon>Agrobacterium</taxon>
    </lineage>
</organism>
<dbReference type="EMBL" id="FBWG01000019">
    <property type="protein sequence ID" value="CUX31743.1"/>
    <property type="molecule type" value="Genomic_DNA"/>
</dbReference>
<sequence length="40" mass="4496">MKSTCLSQPFFAKFEEALANGENTFYVTPRDAASAFHVRL</sequence>